<dbReference type="EMBL" id="NIVC01001914">
    <property type="protein sequence ID" value="PAA62638.1"/>
    <property type="molecule type" value="Genomic_DNA"/>
</dbReference>
<gene>
    <name evidence="1" type="ORF">BOX15_Mlig021043g1</name>
    <name evidence="2" type="ORF">BOX15_Mlig021043g2</name>
</gene>
<dbReference type="Proteomes" id="UP000215902">
    <property type="component" value="Unassembled WGS sequence"/>
</dbReference>
<proteinExistence type="predicted"/>
<dbReference type="AlphaFoldDB" id="A0A267EMA0"/>
<evidence type="ECO:0000313" key="3">
    <source>
        <dbReference type="Proteomes" id="UP000215902"/>
    </source>
</evidence>
<reference evidence="1 3" key="1">
    <citation type="submission" date="2017-06" db="EMBL/GenBank/DDBJ databases">
        <title>A platform for efficient transgenesis in Macrostomum lignano, a flatworm model organism for stem cell research.</title>
        <authorList>
            <person name="Berezikov E."/>
        </authorList>
    </citation>
    <scope>NUCLEOTIDE SEQUENCE [LARGE SCALE GENOMIC DNA]</scope>
    <source>
        <strain evidence="1">DV1</strain>
        <tissue evidence="1">Whole organism</tissue>
    </source>
</reference>
<keyword evidence="3" id="KW-1185">Reference proteome</keyword>
<comment type="caution">
    <text evidence="1">The sequence shown here is derived from an EMBL/GenBank/DDBJ whole genome shotgun (WGS) entry which is preliminary data.</text>
</comment>
<evidence type="ECO:0000313" key="2">
    <source>
        <dbReference type="EMBL" id="PAA93007.1"/>
    </source>
</evidence>
<name>A0A267EMA0_9PLAT</name>
<organism evidence="1 3">
    <name type="scientific">Macrostomum lignano</name>
    <dbReference type="NCBI Taxonomy" id="282301"/>
    <lineage>
        <taxon>Eukaryota</taxon>
        <taxon>Metazoa</taxon>
        <taxon>Spiralia</taxon>
        <taxon>Lophotrochozoa</taxon>
        <taxon>Platyhelminthes</taxon>
        <taxon>Rhabditophora</taxon>
        <taxon>Macrostomorpha</taxon>
        <taxon>Macrostomida</taxon>
        <taxon>Macrostomidae</taxon>
        <taxon>Macrostomum</taxon>
    </lineage>
</organism>
<dbReference type="EMBL" id="NIVC01000035">
    <property type="protein sequence ID" value="PAA93007.1"/>
    <property type="molecule type" value="Genomic_DNA"/>
</dbReference>
<protein>
    <submittedName>
        <fullName evidence="1">Uncharacterized protein</fullName>
    </submittedName>
</protein>
<sequence>METYRFACPGAPACHRAYAEPQALKAHTLCCEHAQARILPAWNASMTPAQGFAASRVFYHDRSLGNITICRRGVVEFNRGRDRFIHSSY</sequence>
<accession>A0A267EMA0</accession>
<evidence type="ECO:0000313" key="1">
    <source>
        <dbReference type="EMBL" id="PAA62638.1"/>
    </source>
</evidence>